<evidence type="ECO:0000256" key="2">
    <source>
        <dbReference type="SAM" id="Phobius"/>
    </source>
</evidence>
<sequence>MVQLAETAWPELEIKDPDISPIKIVEKEEAKPVKRAPYFAEKILILPARLKSSKEMKWVEKQIYAIRRFDLDFDGSRLVRNISESVERVWEGLKGWTRIRIRFSFPKIRFVLPKIKFSFPKFTFNVPVLKFNFPRFAFAIPTFKLHLPAVRFHVPKIKFKMPILPKIKFNMPKINFGLPKIQFGIPNIFKKSQNESIYKEIIQPTESVPQPDVGQPAAKLSSVFMKPIETLGKAKIPNLTIVFLVFVAVIALALGQLFYREMTLRKQDRAQLSEFRQAKSDLEMEIGNFKKELDQNKIEMNRLLTDLEVAKARGDMIDTIQDGHRQELARVAKVYEDQVASMRNVIAMRDDLIKTFESNLESIRKLLEGGISQTRGYSKTQPLASQVPVDQKRVEPIATASGSTRREVSAIKASVKTGVSDGKVMLVNRWHRFVIVNIGPSNGAQIGRTVEIYQNGKLLGTGKIERVYQTLSAASIISEDVLERVNSGDAIYLGL</sequence>
<evidence type="ECO:0000313" key="3">
    <source>
        <dbReference type="EMBL" id="OGW96130.1"/>
    </source>
</evidence>
<keyword evidence="1" id="KW-0175">Coiled coil</keyword>
<name>A0A1G1KT95_9BACT</name>
<organism evidence="3 4">
    <name type="scientific">Candidatus Danuiimicrobium aquiferis</name>
    <dbReference type="NCBI Taxonomy" id="1801832"/>
    <lineage>
        <taxon>Bacteria</taxon>
        <taxon>Pseudomonadati</taxon>
        <taxon>Candidatus Omnitrophota</taxon>
        <taxon>Candidatus Danuiimicrobium</taxon>
    </lineage>
</organism>
<comment type="caution">
    <text evidence="3">The sequence shown here is derived from an EMBL/GenBank/DDBJ whole genome shotgun (WGS) entry which is preliminary data.</text>
</comment>
<accession>A0A1G1KT95</accession>
<proteinExistence type="predicted"/>
<feature type="transmembrane region" description="Helical" evidence="2">
    <location>
        <begin position="239"/>
        <end position="259"/>
    </location>
</feature>
<feature type="coiled-coil region" evidence="1">
    <location>
        <begin position="265"/>
        <end position="313"/>
    </location>
</feature>
<dbReference type="AlphaFoldDB" id="A0A1G1KT95"/>
<evidence type="ECO:0000313" key="4">
    <source>
        <dbReference type="Proteomes" id="UP000178187"/>
    </source>
</evidence>
<evidence type="ECO:0000256" key="1">
    <source>
        <dbReference type="SAM" id="Coils"/>
    </source>
</evidence>
<protein>
    <submittedName>
        <fullName evidence="3">Uncharacterized protein</fullName>
    </submittedName>
</protein>
<dbReference type="EMBL" id="MHFR01000053">
    <property type="protein sequence ID" value="OGW96130.1"/>
    <property type="molecule type" value="Genomic_DNA"/>
</dbReference>
<keyword evidence="2" id="KW-0812">Transmembrane</keyword>
<dbReference type="Proteomes" id="UP000178187">
    <property type="component" value="Unassembled WGS sequence"/>
</dbReference>
<reference evidence="3 4" key="1">
    <citation type="journal article" date="2016" name="Nat. Commun.">
        <title>Thousands of microbial genomes shed light on interconnected biogeochemical processes in an aquifer system.</title>
        <authorList>
            <person name="Anantharaman K."/>
            <person name="Brown C.T."/>
            <person name="Hug L.A."/>
            <person name="Sharon I."/>
            <person name="Castelle C.J."/>
            <person name="Probst A.J."/>
            <person name="Thomas B.C."/>
            <person name="Singh A."/>
            <person name="Wilkins M.J."/>
            <person name="Karaoz U."/>
            <person name="Brodie E.L."/>
            <person name="Williams K.H."/>
            <person name="Hubbard S.S."/>
            <person name="Banfield J.F."/>
        </authorList>
    </citation>
    <scope>NUCLEOTIDE SEQUENCE [LARGE SCALE GENOMIC DNA]</scope>
</reference>
<gene>
    <name evidence="3" type="ORF">A3G33_02110</name>
</gene>
<keyword evidence="2" id="KW-1133">Transmembrane helix</keyword>
<keyword evidence="2" id="KW-0472">Membrane</keyword>